<sequence length="233" mass="26018">MQFTRLSQERGLADFGWLKSRHTFSFGDYYDPQHMGFGPLRVINEDRVAPGKGFGAHPHRDMEILSWVLDGTLEHKDSMGTGARIRPGELQRMSAGTGVVHSEFNASATDPVHFLQIWIMPERNGLEPGYEQRRFEPADLADQWRLIASRTPRDGALKIHQDVNLYATRLGASHELTFVPAAGRKLWLQVARGSVEVDGRTLDAGDAGAWSGAERLTVLAHEDAELLLFDMTP</sequence>
<reference evidence="6" key="1">
    <citation type="journal article" date="2019" name="Int. J. Syst. Evol. Microbiol.">
        <title>The Global Catalogue of Microorganisms (GCM) 10K type strain sequencing project: providing services to taxonomists for standard genome sequencing and annotation.</title>
        <authorList>
            <consortium name="The Broad Institute Genomics Platform"/>
            <consortium name="The Broad Institute Genome Sequencing Center for Infectious Disease"/>
            <person name="Wu L."/>
            <person name="Ma J."/>
        </authorList>
    </citation>
    <scope>NUCLEOTIDE SEQUENCE [LARGE SCALE GENOMIC DNA]</scope>
    <source>
        <strain evidence="6">CCUG 30340</strain>
    </source>
</reference>
<dbReference type="Gene3D" id="2.60.120.10">
    <property type="entry name" value="Jelly Rolls"/>
    <property type="match status" value="2"/>
</dbReference>
<dbReference type="SUPFAM" id="SSF51182">
    <property type="entry name" value="RmlC-like cupins"/>
    <property type="match status" value="1"/>
</dbReference>
<dbReference type="Proteomes" id="UP001595886">
    <property type="component" value="Unassembled WGS sequence"/>
</dbReference>
<dbReference type="Pfam" id="PF17954">
    <property type="entry name" value="Pirin_C_2"/>
    <property type="match status" value="1"/>
</dbReference>
<protein>
    <submittedName>
        <fullName evidence="5">Pirin family protein</fullName>
    </submittedName>
</protein>
<organism evidence="5 6">
    <name type="scientific">Dokdonella ginsengisoli</name>
    <dbReference type="NCBI Taxonomy" id="363846"/>
    <lineage>
        <taxon>Bacteria</taxon>
        <taxon>Pseudomonadati</taxon>
        <taxon>Pseudomonadota</taxon>
        <taxon>Gammaproteobacteria</taxon>
        <taxon>Lysobacterales</taxon>
        <taxon>Rhodanobacteraceae</taxon>
        <taxon>Dokdonella</taxon>
    </lineage>
</organism>
<evidence type="ECO:0000313" key="5">
    <source>
        <dbReference type="EMBL" id="MFC4820673.1"/>
    </source>
</evidence>
<proteinExistence type="inferred from homology"/>
<evidence type="ECO:0000256" key="1">
    <source>
        <dbReference type="ARBA" id="ARBA00008416"/>
    </source>
</evidence>
<dbReference type="InterPro" id="IPR012093">
    <property type="entry name" value="Pirin"/>
</dbReference>
<dbReference type="PANTHER" id="PTHR43212">
    <property type="entry name" value="QUERCETIN 2,3-DIOXYGENASE"/>
    <property type="match status" value="1"/>
</dbReference>
<dbReference type="CDD" id="cd02910">
    <property type="entry name" value="cupin_Yhhw_N"/>
    <property type="match status" value="1"/>
</dbReference>
<evidence type="ECO:0000256" key="2">
    <source>
        <dbReference type="RuleBase" id="RU003457"/>
    </source>
</evidence>
<gene>
    <name evidence="5" type="ORF">ACFO6Q_10070</name>
</gene>
<dbReference type="Pfam" id="PF02678">
    <property type="entry name" value="Pirin"/>
    <property type="match status" value="1"/>
</dbReference>
<dbReference type="PANTHER" id="PTHR43212:SF3">
    <property type="entry name" value="QUERCETIN 2,3-DIOXYGENASE"/>
    <property type="match status" value="1"/>
</dbReference>
<keyword evidence="6" id="KW-1185">Reference proteome</keyword>
<evidence type="ECO:0000259" key="3">
    <source>
        <dbReference type="Pfam" id="PF02678"/>
    </source>
</evidence>
<dbReference type="InterPro" id="IPR014710">
    <property type="entry name" value="RmlC-like_jellyroll"/>
</dbReference>
<dbReference type="RefSeq" id="WP_380020585.1">
    <property type="nucleotide sequence ID" value="NZ_JBHSHD010000007.1"/>
</dbReference>
<evidence type="ECO:0000313" key="6">
    <source>
        <dbReference type="Proteomes" id="UP001595886"/>
    </source>
</evidence>
<dbReference type="InterPro" id="IPR003829">
    <property type="entry name" value="Pirin_N_dom"/>
</dbReference>
<name>A0ABV9QTH7_9GAMM</name>
<accession>A0ABV9QTH7</accession>
<dbReference type="PIRSF" id="PIRSF006232">
    <property type="entry name" value="Pirin"/>
    <property type="match status" value="1"/>
</dbReference>
<comment type="similarity">
    <text evidence="1 2">Belongs to the pirin family.</text>
</comment>
<feature type="domain" description="Pirin N-terminal" evidence="3">
    <location>
        <begin position="12"/>
        <end position="119"/>
    </location>
</feature>
<evidence type="ECO:0000259" key="4">
    <source>
        <dbReference type="Pfam" id="PF17954"/>
    </source>
</evidence>
<comment type="caution">
    <text evidence="5">The sequence shown here is derived from an EMBL/GenBank/DDBJ whole genome shotgun (WGS) entry which is preliminary data.</text>
</comment>
<dbReference type="CDD" id="cd20311">
    <property type="entry name" value="cupin_Yhhw_C"/>
    <property type="match status" value="1"/>
</dbReference>
<dbReference type="InterPro" id="IPR041602">
    <property type="entry name" value="Quercetinase_C"/>
</dbReference>
<dbReference type="InterPro" id="IPR011051">
    <property type="entry name" value="RmlC_Cupin_sf"/>
</dbReference>
<dbReference type="EMBL" id="JBHSHD010000007">
    <property type="protein sequence ID" value="MFC4820673.1"/>
    <property type="molecule type" value="Genomic_DNA"/>
</dbReference>
<feature type="domain" description="Quercetin 2,3-dioxygenase C-terminal cupin" evidence="4">
    <location>
        <begin position="146"/>
        <end position="231"/>
    </location>
</feature>